<comment type="caution">
    <text evidence="1">The sequence shown here is derived from an EMBL/GenBank/DDBJ whole genome shotgun (WGS) entry which is preliminary data.</text>
</comment>
<evidence type="ECO:0000313" key="1">
    <source>
        <dbReference type="EMBL" id="OIR09649.1"/>
    </source>
</evidence>
<dbReference type="AlphaFoldDB" id="A0A1J5SMD8"/>
<proteinExistence type="inferred from homology"/>
<dbReference type="Pfam" id="PF04361">
    <property type="entry name" value="DUF494"/>
    <property type="match status" value="1"/>
</dbReference>
<name>A0A1J5SMD8_9ZZZZ</name>
<dbReference type="PANTHER" id="PTHR38692:SF1">
    <property type="entry name" value="PROTEIN SMG"/>
    <property type="match status" value="1"/>
</dbReference>
<organism evidence="1">
    <name type="scientific">mine drainage metagenome</name>
    <dbReference type="NCBI Taxonomy" id="410659"/>
    <lineage>
        <taxon>unclassified sequences</taxon>
        <taxon>metagenomes</taxon>
        <taxon>ecological metagenomes</taxon>
    </lineage>
</organism>
<gene>
    <name evidence="1" type="primary">smg_3</name>
    <name evidence="1" type="ORF">GALL_80540</name>
</gene>
<accession>A0A1J5SMD8</accession>
<dbReference type="EMBL" id="MLJW01000025">
    <property type="protein sequence ID" value="OIR09649.1"/>
    <property type="molecule type" value="Genomic_DNA"/>
</dbReference>
<sequence>MFDILLFLFESYFDIGSYPDHEKLSVKLTAAGFEEDDISQALTWLSGLQQLTRVAYPESINHSGIRIYTDFEEERISPEGLHFLSFWEHNKVITPIEREMIIDRVLALGRKSLSLDKIKLIVLMVLWSQHEDLDPMIIEDLITPADAAQAH</sequence>
<reference evidence="1" key="1">
    <citation type="submission" date="2016-10" db="EMBL/GenBank/DDBJ databases">
        <title>Sequence of Gallionella enrichment culture.</title>
        <authorList>
            <person name="Poehlein A."/>
            <person name="Muehling M."/>
            <person name="Daniel R."/>
        </authorList>
    </citation>
    <scope>NUCLEOTIDE SEQUENCE</scope>
</reference>
<protein>
    <submittedName>
        <fullName evidence="1">Protein Smg</fullName>
    </submittedName>
</protein>
<dbReference type="PANTHER" id="PTHR38692">
    <property type="entry name" value="PROTEIN SMG"/>
    <property type="match status" value="1"/>
</dbReference>
<dbReference type="HAMAP" id="MF_00598">
    <property type="entry name" value="Smg"/>
    <property type="match status" value="1"/>
</dbReference>
<dbReference type="InterPro" id="IPR007456">
    <property type="entry name" value="Smg"/>
</dbReference>